<dbReference type="InterPro" id="IPR009057">
    <property type="entry name" value="Homeodomain-like_sf"/>
</dbReference>
<evidence type="ECO:0000259" key="3">
    <source>
        <dbReference type="PROSITE" id="PS50977"/>
    </source>
</evidence>
<evidence type="ECO:0000313" key="5">
    <source>
        <dbReference type="Proteomes" id="UP001500831"/>
    </source>
</evidence>
<evidence type="ECO:0000256" key="2">
    <source>
        <dbReference type="PROSITE-ProRule" id="PRU00335"/>
    </source>
</evidence>
<name>A0ABN3VQN7_9ACTN</name>
<keyword evidence="5" id="KW-1185">Reference proteome</keyword>
<dbReference type="InterPro" id="IPR050109">
    <property type="entry name" value="HTH-type_TetR-like_transc_reg"/>
</dbReference>
<dbReference type="Pfam" id="PF00440">
    <property type="entry name" value="TetR_N"/>
    <property type="match status" value="1"/>
</dbReference>
<evidence type="ECO:0000313" key="4">
    <source>
        <dbReference type="EMBL" id="GAA2850493.1"/>
    </source>
</evidence>
<dbReference type="RefSeq" id="WP_344967925.1">
    <property type="nucleotide sequence ID" value="NZ_BAAAVI010000004.1"/>
</dbReference>
<protein>
    <recommendedName>
        <fullName evidence="3">HTH tetR-type domain-containing protein</fullName>
    </recommendedName>
</protein>
<evidence type="ECO:0000256" key="1">
    <source>
        <dbReference type="ARBA" id="ARBA00023125"/>
    </source>
</evidence>
<feature type="domain" description="HTH tetR-type" evidence="3">
    <location>
        <begin position="6"/>
        <end position="66"/>
    </location>
</feature>
<comment type="caution">
    <text evidence="4">The sequence shown here is derived from an EMBL/GenBank/DDBJ whole genome shotgun (WGS) entry which is preliminary data.</text>
</comment>
<dbReference type="PANTHER" id="PTHR30055:SF219">
    <property type="entry name" value="TRANSCRIPTIONAL REGULATORY PROTEIN"/>
    <property type="match status" value="1"/>
</dbReference>
<dbReference type="SUPFAM" id="SSF46689">
    <property type="entry name" value="Homeodomain-like"/>
    <property type="match status" value="1"/>
</dbReference>
<accession>A0ABN3VQN7</accession>
<sequence>MVLDDDRQGDAVIEVAMRLFAAFGYDGTSLQAVAEATGQDPAWIQERFSDKLGLYLAVIERSHQAERVVVENALSALPDAADRREVAAAMYRLTDDYLRFCIANPQIPALWMHRWLGDAADIPDLERNYALRLINRTRDALRGAARAGLIDDRVDLELMVRTLIWSVYGFLHGEALARGGSSLADDPETQRRFQNHLHQLVDRVFKLTED</sequence>
<gene>
    <name evidence="4" type="ORF">GCM10010517_07960</name>
</gene>
<dbReference type="PROSITE" id="PS50977">
    <property type="entry name" value="HTH_TETR_2"/>
    <property type="match status" value="1"/>
</dbReference>
<dbReference type="EMBL" id="BAAAVI010000004">
    <property type="protein sequence ID" value="GAA2850493.1"/>
    <property type="molecule type" value="Genomic_DNA"/>
</dbReference>
<dbReference type="Proteomes" id="UP001500831">
    <property type="component" value="Unassembled WGS sequence"/>
</dbReference>
<dbReference type="Gene3D" id="1.10.357.10">
    <property type="entry name" value="Tetracycline Repressor, domain 2"/>
    <property type="match status" value="1"/>
</dbReference>
<organism evidence="4 5">
    <name type="scientific">Streptosporangium fragile</name>
    <dbReference type="NCBI Taxonomy" id="46186"/>
    <lineage>
        <taxon>Bacteria</taxon>
        <taxon>Bacillati</taxon>
        <taxon>Actinomycetota</taxon>
        <taxon>Actinomycetes</taxon>
        <taxon>Streptosporangiales</taxon>
        <taxon>Streptosporangiaceae</taxon>
        <taxon>Streptosporangium</taxon>
    </lineage>
</organism>
<dbReference type="PANTHER" id="PTHR30055">
    <property type="entry name" value="HTH-TYPE TRANSCRIPTIONAL REGULATOR RUTR"/>
    <property type="match status" value="1"/>
</dbReference>
<dbReference type="SUPFAM" id="SSF48498">
    <property type="entry name" value="Tetracyclin repressor-like, C-terminal domain"/>
    <property type="match status" value="1"/>
</dbReference>
<dbReference type="InterPro" id="IPR036271">
    <property type="entry name" value="Tet_transcr_reg_TetR-rel_C_sf"/>
</dbReference>
<feature type="DNA-binding region" description="H-T-H motif" evidence="2">
    <location>
        <begin position="29"/>
        <end position="48"/>
    </location>
</feature>
<keyword evidence="1 2" id="KW-0238">DNA-binding</keyword>
<reference evidence="4 5" key="1">
    <citation type="journal article" date="2019" name="Int. J. Syst. Evol. Microbiol.">
        <title>The Global Catalogue of Microorganisms (GCM) 10K type strain sequencing project: providing services to taxonomists for standard genome sequencing and annotation.</title>
        <authorList>
            <consortium name="The Broad Institute Genomics Platform"/>
            <consortium name="The Broad Institute Genome Sequencing Center for Infectious Disease"/>
            <person name="Wu L."/>
            <person name="Ma J."/>
        </authorList>
    </citation>
    <scope>NUCLEOTIDE SEQUENCE [LARGE SCALE GENOMIC DNA]</scope>
    <source>
        <strain evidence="4 5">JCM 6242</strain>
    </source>
</reference>
<proteinExistence type="predicted"/>
<dbReference type="InterPro" id="IPR001647">
    <property type="entry name" value="HTH_TetR"/>
</dbReference>